<dbReference type="PANTHER" id="PTHR43244">
    <property type="match status" value="1"/>
</dbReference>
<accession>A0A381UZY3</accession>
<dbReference type="InterPro" id="IPR050564">
    <property type="entry name" value="F420-G6PD/mer"/>
</dbReference>
<gene>
    <name evidence="3" type="ORF">METZ01_LOCUS86012</name>
</gene>
<dbReference type="AlphaFoldDB" id="A0A381UZY3"/>
<evidence type="ECO:0000256" key="1">
    <source>
        <dbReference type="ARBA" id="ARBA00023002"/>
    </source>
</evidence>
<evidence type="ECO:0000259" key="2">
    <source>
        <dbReference type="Pfam" id="PF00296"/>
    </source>
</evidence>
<keyword evidence="1" id="KW-0560">Oxidoreductase</keyword>
<dbReference type="GO" id="GO:0016705">
    <property type="term" value="F:oxidoreductase activity, acting on paired donors, with incorporation or reduction of molecular oxygen"/>
    <property type="evidence" value="ECO:0007669"/>
    <property type="project" value="InterPro"/>
</dbReference>
<dbReference type="InterPro" id="IPR011251">
    <property type="entry name" value="Luciferase-like_dom"/>
</dbReference>
<dbReference type="SUPFAM" id="SSF51679">
    <property type="entry name" value="Bacterial luciferase-like"/>
    <property type="match status" value="1"/>
</dbReference>
<feature type="domain" description="Luciferase-like" evidence="2">
    <location>
        <begin position="28"/>
        <end position="304"/>
    </location>
</feature>
<dbReference type="InterPro" id="IPR019921">
    <property type="entry name" value="Lucif-like_OxRdtase_Rv2161c"/>
</dbReference>
<protein>
    <recommendedName>
        <fullName evidence="2">Luciferase-like domain-containing protein</fullName>
    </recommendedName>
</protein>
<sequence>MQQIDLEGERWMTLPLAEGLTLGVQTIHRRTEPSTGRWIPSLEDGRDVVELVDRLGFDSIWVGDHLAFSIPLLDPVVQLSQAAVFSNRLKIGTAVFLQPLRHPGPTAKQIATLDLLSNGRFIFGLGVGGEFESDFSVAGVPIAERGSRLSESIEVMRKLWSGQRVSHSGRHFQFEDILMEPSPAQHGGPPIWLGGRSDAALRRAAQMADGWMSYVVTPDMYRESLDKIEVEYDRSGRAIEQFASAHLLFARLDKDYETALNAAVKSLSIRYSMDFQRAAERYCALGTAEQIAQNLQEFYEAGVRYVILDLVGPYEERLDHLAAFADEVLPLIGK</sequence>
<reference evidence="3" key="1">
    <citation type="submission" date="2018-05" db="EMBL/GenBank/DDBJ databases">
        <authorList>
            <person name="Lanie J.A."/>
            <person name="Ng W.-L."/>
            <person name="Kazmierczak K.M."/>
            <person name="Andrzejewski T.M."/>
            <person name="Davidsen T.M."/>
            <person name="Wayne K.J."/>
            <person name="Tettelin H."/>
            <person name="Glass J.I."/>
            <person name="Rusch D."/>
            <person name="Podicherti R."/>
            <person name="Tsui H.-C.T."/>
            <person name="Winkler M.E."/>
        </authorList>
    </citation>
    <scope>NUCLEOTIDE SEQUENCE</scope>
</reference>
<organism evidence="3">
    <name type="scientific">marine metagenome</name>
    <dbReference type="NCBI Taxonomy" id="408172"/>
    <lineage>
        <taxon>unclassified sequences</taxon>
        <taxon>metagenomes</taxon>
        <taxon>ecological metagenomes</taxon>
    </lineage>
</organism>
<dbReference type="NCBIfam" id="TIGR03619">
    <property type="entry name" value="F420_Rv2161c"/>
    <property type="match status" value="1"/>
</dbReference>
<name>A0A381UZY3_9ZZZZ</name>
<dbReference type="PANTHER" id="PTHR43244:SF1">
    <property type="entry name" value="5,10-METHYLENETETRAHYDROMETHANOPTERIN REDUCTASE"/>
    <property type="match status" value="1"/>
</dbReference>
<dbReference type="Gene3D" id="3.20.20.30">
    <property type="entry name" value="Luciferase-like domain"/>
    <property type="match status" value="1"/>
</dbReference>
<dbReference type="EMBL" id="UINC01007410">
    <property type="protein sequence ID" value="SVA33158.1"/>
    <property type="molecule type" value="Genomic_DNA"/>
</dbReference>
<dbReference type="InterPro" id="IPR036661">
    <property type="entry name" value="Luciferase-like_sf"/>
</dbReference>
<evidence type="ECO:0000313" key="3">
    <source>
        <dbReference type="EMBL" id="SVA33158.1"/>
    </source>
</evidence>
<dbReference type="Pfam" id="PF00296">
    <property type="entry name" value="Bac_luciferase"/>
    <property type="match status" value="1"/>
</dbReference>
<proteinExistence type="predicted"/>